<evidence type="ECO:0000313" key="2">
    <source>
        <dbReference type="Proteomes" id="UP001055879"/>
    </source>
</evidence>
<protein>
    <submittedName>
        <fullName evidence="1">Uncharacterized protein</fullName>
    </submittedName>
</protein>
<sequence length="1243" mass="142296">MENTVESNSTLVSKVPMLRSNEFDMWKIRIKQYILLTDYSMWDIIENGPSDEGKIGADGKRTPSKMDAERKTRQTEMKALSTLLLAIPNEYQHQFCNCTDGQMLWNALEKRFSVQIDQDDVNRKFLRSLGNEWTMYTVSFRQNEQLEEKELDDLYNDLRVFESEVETKKKPSRYVHNVVLDQIIISLISNLTARMSYQLNMSAGYNLDFSDMTLSEVKEKAKHLARQSSRNRGRADDCEREITKLKSEMLPLEAEIENLKIQNSSLLIQINALKENSKDSDNIIDLAGIIASKEKEIFDLQAKLKRSESSSTWSKKDAMQRELEDLRRSTSVARDTSTGLRQINSQLCADKDKFKDKVLSLEVEIEKMKEKATQDRDNTIAQDEMLKIEKERKEFAKKFSDFSRKAFEEKKSLELRCVKLSQQVSDFEKVIILEREKTENDKKKVELKDTNTDFSEEKKIFETEIAKLTGKLAELSTNIMKDKNAKSELHKKFDLIEKERNNLSSKIKELEEIVFKVKLTEHKTPESIAQSPKDDLADSNSSSKTASSSHISNVFYNPFCDSDDSLTSKSTDQIHPSNLFYDKNVDGSGNFKKTKSQKKSFWRRDDEKERGNWIWRVKGSSEEKKKEESFVHTMNAKWNYASKASIDSTANPESVNAANGVNQEKGNESVFEAFLSSHGNSSLINDDLEHLYPDDLEEMDIKSQMAMLSMRVKKFIKRTGRNNFSKRREDGAGFNKSKVEFYKCHLKGHFARECRIGVSQNNHQQAQTGSFNQNRNSAQALVSQQGMGFDWSDQAKEAIQNQALMAEVSDLPTEVLSNLCSQTCIDTVKRYRDHNQNMSDDLKILEKDIKDYVRNVERFEEQIKGFQANELQHTYDTNYWKWEKNDLELQLTKSKEENEKLRGELDKFHDKLRRGIGYNTTQPPYNNNYIPPKSDLLETKDRKDLPEGATEIDPLDEVVVEDKTEEEAGKGKENNVSGEIPLENNIITNEDCGRAWIKSNNIEKTKGKSRKVHYKQTTVVNPIRYKQCTCNKDEPVKHDKKRGNQRNWNNQSAQKQGVDLSKIFRPKPCFICGKLNHIAKHYYFNPVNQRMTFQRSMQKPFGYRKDERNHVAKKFVKSKSHMKKKTIKESVKMWISKSTKTVSTATTNSAADKVSAARSNTTAIDVSTANIVSTSSNINTANSVSAANKVSSAKPVSTANSVSTSKISTTSSVCAAKPIILTKATSSSRERASDMLIVVALGT</sequence>
<reference evidence="2" key="1">
    <citation type="journal article" date="2022" name="Mol. Ecol. Resour.">
        <title>The genomes of chicory, endive, great burdock and yacon provide insights into Asteraceae palaeo-polyploidization history and plant inulin production.</title>
        <authorList>
            <person name="Fan W."/>
            <person name="Wang S."/>
            <person name="Wang H."/>
            <person name="Wang A."/>
            <person name="Jiang F."/>
            <person name="Liu H."/>
            <person name="Zhao H."/>
            <person name="Xu D."/>
            <person name="Zhang Y."/>
        </authorList>
    </citation>
    <scope>NUCLEOTIDE SEQUENCE [LARGE SCALE GENOMIC DNA]</scope>
    <source>
        <strain evidence="2">cv. Niubang</strain>
    </source>
</reference>
<gene>
    <name evidence="1" type="ORF">L6452_35803</name>
</gene>
<evidence type="ECO:0000313" key="1">
    <source>
        <dbReference type="EMBL" id="KAI3681022.1"/>
    </source>
</evidence>
<name>A0ACB8Y8Y8_ARCLA</name>
<proteinExistence type="predicted"/>
<keyword evidence="2" id="KW-1185">Reference proteome</keyword>
<accession>A0ACB8Y8Y8</accession>
<dbReference type="Proteomes" id="UP001055879">
    <property type="component" value="Linkage Group LG13"/>
</dbReference>
<organism evidence="1 2">
    <name type="scientific">Arctium lappa</name>
    <name type="common">Greater burdock</name>
    <name type="synonym">Lappa major</name>
    <dbReference type="NCBI Taxonomy" id="4217"/>
    <lineage>
        <taxon>Eukaryota</taxon>
        <taxon>Viridiplantae</taxon>
        <taxon>Streptophyta</taxon>
        <taxon>Embryophyta</taxon>
        <taxon>Tracheophyta</taxon>
        <taxon>Spermatophyta</taxon>
        <taxon>Magnoliopsida</taxon>
        <taxon>eudicotyledons</taxon>
        <taxon>Gunneridae</taxon>
        <taxon>Pentapetalae</taxon>
        <taxon>asterids</taxon>
        <taxon>campanulids</taxon>
        <taxon>Asterales</taxon>
        <taxon>Asteraceae</taxon>
        <taxon>Carduoideae</taxon>
        <taxon>Cardueae</taxon>
        <taxon>Arctiinae</taxon>
        <taxon>Arctium</taxon>
    </lineage>
</organism>
<dbReference type="EMBL" id="CM042059">
    <property type="protein sequence ID" value="KAI3681022.1"/>
    <property type="molecule type" value="Genomic_DNA"/>
</dbReference>
<reference evidence="1 2" key="2">
    <citation type="journal article" date="2022" name="Mol. Ecol. Resour.">
        <title>The genomes of chicory, endive, great burdock and yacon provide insights into Asteraceae paleo-polyploidization history and plant inulin production.</title>
        <authorList>
            <person name="Fan W."/>
            <person name="Wang S."/>
            <person name="Wang H."/>
            <person name="Wang A."/>
            <person name="Jiang F."/>
            <person name="Liu H."/>
            <person name="Zhao H."/>
            <person name="Xu D."/>
            <person name="Zhang Y."/>
        </authorList>
    </citation>
    <scope>NUCLEOTIDE SEQUENCE [LARGE SCALE GENOMIC DNA]</scope>
    <source>
        <strain evidence="2">cv. Niubang</strain>
    </source>
</reference>
<comment type="caution">
    <text evidence="1">The sequence shown here is derived from an EMBL/GenBank/DDBJ whole genome shotgun (WGS) entry which is preliminary data.</text>
</comment>